<name>A0ACD3AWH9_9AGAR</name>
<organism evidence="1 2">
    <name type="scientific">Pluteus cervinus</name>
    <dbReference type="NCBI Taxonomy" id="181527"/>
    <lineage>
        <taxon>Eukaryota</taxon>
        <taxon>Fungi</taxon>
        <taxon>Dikarya</taxon>
        <taxon>Basidiomycota</taxon>
        <taxon>Agaricomycotina</taxon>
        <taxon>Agaricomycetes</taxon>
        <taxon>Agaricomycetidae</taxon>
        <taxon>Agaricales</taxon>
        <taxon>Pluteineae</taxon>
        <taxon>Pluteaceae</taxon>
        <taxon>Pluteus</taxon>
    </lineage>
</organism>
<gene>
    <name evidence="1" type="ORF">BDN72DRAFT_877817</name>
</gene>
<accession>A0ACD3AWH9</accession>
<reference evidence="1 2" key="1">
    <citation type="journal article" date="2019" name="Nat. Ecol. Evol.">
        <title>Megaphylogeny resolves global patterns of mushroom evolution.</title>
        <authorList>
            <person name="Varga T."/>
            <person name="Krizsan K."/>
            <person name="Foldi C."/>
            <person name="Dima B."/>
            <person name="Sanchez-Garcia M."/>
            <person name="Sanchez-Ramirez S."/>
            <person name="Szollosi G.J."/>
            <person name="Szarkandi J.G."/>
            <person name="Papp V."/>
            <person name="Albert L."/>
            <person name="Andreopoulos W."/>
            <person name="Angelini C."/>
            <person name="Antonin V."/>
            <person name="Barry K.W."/>
            <person name="Bougher N.L."/>
            <person name="Buchanan P."/>
            <person name="Buyck B."/>
            <person name="Bense V."/>
            <person name="Catcheside P."/>
            <person name="Chovatia M."/>
            <person name="Cooper J."/>
            <person name="Damon W."/>
            <person name="Desjardin D."/>
            <person name="Finy P."/>
            <person name="Geml J."/>
            <person name="Haridas S."/>
            <person name="Hughes K."/>
            <person name="Justo A."/>
            <person name="Karasinski D."/>
            <person name="Kautmanova I."/>
            <person name="Kiss B."/>
            <person name="Kocsube S."/>
            <person name="Kotiranta H."/>
            <person name="LaButti K.M."/>
            <person name="Lechner B.E."/>
            <person name="Liimatainen K."/>
            <person name="Lipzen A."/>
            <person name="Lukacs Z."/>
            <person name="Mihaltcheva S."/>
            <person name="Morgado L.N."/>
            <person name="Niskanen T."/>
            <person name="Noordeloos M.E."/>
            <person name="Ohm R.A."/>
            <person name="Ortiz-Santana B."/>
            <person name="Ovrebo C."/>
            <person name="Racz N."/>
            <person name="Riley R."/>
            <person name="Savchenko A."/>
            <person name="Shiryaev A."/>
            <person name="Soop K."/>
            <person name="Spirin V."/>
            <person name="Szebenyi C."/>
            <person name="Tomsovsky M."/>
            <person name="Tulloss R.E."/>
            <person name="Uehling J."/>
            <person name="Grigoriev I.V."/>
            <person name="Vagvolgyi C."/>
            <person name="Papp T."/>
            <person name="Martin F.M."/>
            <person name="Miettinen O."/>
            <person name="Hibbett D.S."/>
            <person name="Nagy L.G."/>
        </authorList>
    </citation>
    <scope>NUCLEOTIDE SEQUENCE [LARGE SCALE GENOMIC DNA]</scope>
    <source>
        <strain evidence="1 2">NL-1719</strain>
    </source>
</reference>
<keyword evidence="2" id="KW-1185">Reference proteome</keyword>
<evidence type="ECO:0000313" key="2">
    <source>
        <dbReference type="Proteomes" id="UP000308600"/>
    </source>
</evidence>
<sequence>MSSTRDVYFVIGGSGFLGRHIVQQLLARGDIVSVFDIVQRYHDTPFYSGDMTDEDVVADALRKSGTTCIIHTASPPAGLPNPDIYYKVNVNGTKAVIAAAVATGVRKLVFTSSASVVFEGDDLADADERLPYAEKPLDAYNDSKAKAEAAVLKANDKNGLITVALRPAGIFGPGDRQVMTGLFDVYDKGQTHFQIGDNTNLFDYTYVGNVAKAHLLAADKLTTPPPAPPISQPPTSLSDIPPLTDAELNLVDSALPSINITTGKHRVPTCEARPLGPYVTPPPNAREIEAAFKNPNTIDSRPVLRTKFDALSEYGINHSKLENPSINPLQVAGQAFFITNGEPCYFWDFARSVWNELDKYFPDKRQPRSPFVFSRSVGLVLATCAEWFAWITGRETQFTRFKVTFTCTERWHNIERARRVLGYEPDVGLKEGIEKMVASWYEEYKAGNHQQKH</sequence>
<proteinExistence type="predicted"/>
<evidence type="ECO:0000313" key="1">
    <source>
        <dbReference type="EMBL" id="TFK70358.1"/>
    </source>
</evidence>
<protein>
    <submittedName>
        <fullName evidence="1">C-3 sterol dehydrogenase</fullName>
    </submittedName>
</protein>
<dbReference type="Proteomes" id="UP000308600">
    <property type="component" value="Unassembled WGS sequence"/>
</dbReference>
<dbReference type="EMBL" id="ML208314">
    <property type="protein sequence ID" value="TFK70358.1"/>
    <property type="molecule type" value="Genomic_DNA"/>
</dbReference>